<feature type="transmembrane region" description="Helical" evidence="1">
    <location>
        <begin position="38"/>
        <end position="58"/>
    </location>
</feature>
<dbReference type="Pfam" id="PF13239">
    <property type="entry name" value="2TM"/>
    <property type="match status" value="1"/>
</dbReference>
<comment type="caution">
    <text evidence="3">The sequence shown here is derived from an EMBL/GenBank/DDBJ whole genome shotgun (WGS) entry which is preliminary data.</text>
</comment>
<gene>
    <name evidence="3" type="ORF">ACFQ1Q_13040</name>
</gene>
<organism evidence="3 4">
    <name type="scientific">Winogradskyella litorisediminis</name>
    <dbReference type="NCBI Taxonomy" id="1156618"/>
    <lineage>
        <taxon>Bacteria</taxon>
        <taxon>Pseudomonadati</taxon>
        <taxon>Bacteroidota</taxon>
        <taxon>Flavobacteriia</taxon>
        <taxon>Flavobacteriales</taxon>
        <taxon>Flavobacteriaceae</taxon>
        <taxon>Winogradskyella</taxon>
    </lineage>
</organism>
<evidence type="ECO:0000313" key="4">
    <source>
        <dbReference type="Proteomes" id="UP001597013"/>
    </source>
</evidence>
<proteinExistence type="predicted"/>
<sequence>MEKYSIEPYKEQSSNRSDFRKEEAYLKAKKRVEAISGFYWHLASYIIVNLFLILLIGINANNGFTNFGTYATAFFWGIGLLFHFIGVFGFNFFLGKNWEQRKIDEFMEKERQKYEKFNNYE</sequence>
<keyword evidence="1" id="KW-0472">Membrane</keyword>
<reference evidence="4" key="1">
    <citation type="journal article" date="2019" name="Int. J. Syst. Evol. Microbiol.">
        <title>The Global Catalogue of Microorganisms (GCM) 10K type strain sequencing project: providing services to taxonomists for standard genome sequencing and annotation.</title>
        <authorList>
            <consortium name="The Broad Institute Genomics Platform"/>
            <consortium name="The Broad Institute Genome Sequencing Center for Infectious Disease"/>
            <person name="Wu L."/>
            <person name="Ma J."/>
        </authorList>
    </citation>
    <scope>NUCLEOTIDE SEQUENCE [LARGE SCALE GENOMIC DNA]</scope>
    <source>
        <strain evidence="4">CCUG 62215</strain>
    </source>
</reference>
<evidence type="ECO:0000313" key="3">
    <source>
        <dbReference type="EMBL" id="MFD1064177.1"/>
    </source>
</evidence>
<dbReference type="RefSeq" id="WP_386132312.1">
    <property type="nucleotide sequence ID" value="NZ_JBHTJL010000016.1"/>
</dbReference>
<protein>
    <submittedName>
        <fullName evidence="3">2TM domain-containing protein</fullName>
    </submittedName>
</protein>
<name>A0ABW3N9A5_9FLAO</name>
<feature type="transmembrane region" description="Helical" evidence="1">
    <location>
        <begin position="70"/>
        <end position="94"/>
    </location>
</feature>
<keyword evidence="1" id="KW-0812">Transmembrane</keyword>
<feature type="domain" description="2TM" evidence="2">
    <location>
        <begin position="27"/>
        <end position="108"/>
    </location>
</feature>
<keyword evidence="4" id="KW-1185">Reference proteome</keyword>
<evidence type="ECO:0000259" key="2">
    <source>
        <dbReference type="Pfam" id="PF13239"/>
    </source>
</evidence>
<dbReference type="EMBL" id="JBHTJL010000016">
    <property type="protein sequence ID" value="MFD1064177.1"/>
    <property type="molecule type" value="Genomic_DNA"/>
</dbReference>
<keyword evidence="1" id="KW-1133">Transmembrane helix</keyword>
<dbReference type="Proteomes" id="UP001597013">
    <property type="component" value="Unassembled WGS sequence"/>
</dbReference>
<accession>A0ABW3N9A5</accession>
<dbReference type="InterPro" id="IPR025698">
    <property type="entry name" value="2TM_dom"/>
</dbReference>
<evidence type="ECO:0000256" key="1">
    <source>
        <dbReference type="SAM" id="Phobius"/>
    </source>
</evidence>